<comment type="similarity">
    <text evidence="1">Belongs to the amidase family.</text>
</comment>
<evidence type="ECO:0000313" key="4">
    <source>
        <dbReference type="EMBL" id="CAD9426025.1"/>
    </source>
</evidence>
<name>A0A7S2G3E3_9STRA</name>
<protein>
    <recommendedName>
        <fullName evidence="3">Amidase domain-containing protein</fullName>
    </recommendedName>
</protein>
<accession>A0A7S2G3E3</accession>
<feature type="domain" description="Amidase" evidence="3">
    <location>
        <begin position="109"/>
        <end position="536"/>
    </location>
</feature>
<dbReference type="PANTHER" id="PTHR11895:SF7">
    <property type="entry name" value="GLUTAMYL-TRNA(GLN) AMIDOTRANSFERASE SUBUNIT A, MITOCHONDRIAL"/>
    <property type="match status" value="1"/>
</dbReference>
<dbReference type="PROSITE" id="PS00571">
    <property type="entry name" value="AMIDASES"/>
    <property type="match status" value="1"/>
</dbReference>
<organism evidence="4">
    <name type="scientific">Florenciella parvula</name>
    <dbReference type="NCBI Taxonomy" id="236787"/>
    <lineage>
        <taxon>Eukaryota</taxon>
        <taxon>Sar</taxon>
        <taxon>Stramenopiles</taxon>
        <taxon>Ochrophyta</taxon>
        <taxon>Dictyochophyceae</taxon>
        <taxon>Florenciellales</taxon>
        <taxon>Florenciella</taxon>
    </lineage>
</organism>
<dbReference type="Pfam" id="PF01425">
    <property type="entry name" value="Amidase"/>
    <property type="match status" value="1"/>
</dbReference>
<dbReference type="InterPro" id="IPR036928">
    <property type="entry name" value="AS_sf"/>
</dbReference>
<gene>
    <name evidence="4" type="ORF">FPAR1323_LOCUS11170</name>
</gene>
<feature type="region of interest" description="Disordered" evidence="2">
    <location>
        <begin position="46"/>
        <end position="81"/>
    </location>
</feature>
<dbReference type="EMBL" id="HBGT01021284">
    <property type="protein sequence ID" value="CAD9426025.1"/>
    <property type="molecule type" value="Transcribed_RNA"/>
</dbReference>
<feature type="region of interest" description="Disordered" evidence="2">
    <location>
        <begin position="1"/>
        <end position="24"/>
    </location>
</feature>
<dbReference type="InterPro" id="IPR023631">
    <property type="entry name" value="Amidase_dom"/>
</dbReference>
<dbReference type="InterPro" id="IPR000120">
    <property type="entry name" value="Amidase"/>
</dbReference>
<evidence type="ECO:0000259" key="3">
    <source>
        <dbReference type="Pfam" id="PF01425"/>
    </source>
</evidence>
<dbReference type="SUPFAM" id="SSF75304">
    <property type="entry name" value="Amidase signature (AS) enzymes"/>
    <property type="match status" value="1"/>
</dbReference>
<dbReference type="PANTHER" id="PTHR11895">
    <property type="entry name" value="TRANSAMIDASE"/>
    <property type="match status" value="1"/>
</dbReference>
<dbReference type="GO" id="GO:0003824">
    <property type="term" value="F:catalytic activity"/>
    <property type="evidence" value="ECO:0007669"/>
    <property type="project" value="InterPro"/>
</dbReference>
<dbReference type="Gene3D" id="3.90.1300.10">
    <property type="entry name" value="Amidase signature (AS) domain"/>
    <property type="match status" value="1"/>
</dbReference>
<dbReference type="AlphaFoldDB" id="A0A7S2G3E3"/>
<reference evidence="4" key="1">
    <citation type="submission" date="2021-01" db="EMBL/GenBank/DDBJ databases">
        <authorList>
            <person name="Corre E."/>
            <person name="Pelletier E."/>
            <person name="Niang G."/>
            <person name="Scheremetjew M."/>
            <person name="Finn R."/>
            <person name="Kale V."/>
            <person name="Holt S."/>
            <person name="Cochrane G."/>
            <person name="Meng A."/>
            <person name="Brown T."/>
            <person name="Cohen L."/>
        </authorList>
    </citation>
    <scope>NUCLEOTIDE SEQUENCE</scope>
    <source>
        <strain evidence="4">RCC1693</strain>
    </source>
</reference>
<dbReference type="InterPro" id="IPR020556">
    <property type="entry name" value="Amidase_CS"/>
</dbReference>
<evidence type="ECO:0000256" key="2">
    <source>
        <dbReference type="SAM" id="MobiDB-lite"/>
    </source>
</evidence>
<sequence>MGATGSVMAGTLVDEAAKPADGSDVAEDPIAEVVRLRALIKEAHKSAADAEGEAPATVATSEEEPGTVAVPPVPPAQPAQPAQLVPDAYVSASEILRCVHSKEKACVDVVGEALARIAATSEINACIEVLADSALAKAAEVDAKIAAGEALGQLEGLPILIKCNIDGPPGSLTSASTHALAEWRPQTNAPCVAKLLEAGAIPIAKTNMPQLAVGVNAMSPLYGRTLNPHNLTVNAGASSSGTAAAIAAGIASCGLGSDTGGSLRIPASCCGIVGVRPSRGRWPSGGVVPCSSLRDTVGPMGSCVADAALLDSVVSGEEVVTKPDSLSGVKIAIPQDWISAMCPNGQSQAATKALEAAKVAFEAAGAEVLVVDGMNTVRQTTKDQWVMPVLPAVYEDCHADLTAYLEGCGEGRPVATVEDVLAAMPDEQRVKYVGLYGLKEEGDAEKIKVKIEKRDEAVANMEAAYREWFASNGVSAMILPAFANEPTTIDIEGEAGKNFMNEFLFSFHMNECRVPSMAIPIKSVKFPESGVPTSILMYGVEDRPLYGLALALEASLTA</sequence>
<evidence type="ECO:0000256" key="1">
    <source>
        <dbReference type="ARBA" id="ARBA00009199"/>
    </source>
</evidence>
<proteinExistence type="inferred from homology"/>